<dbReference type="EMBL" id="SJSA01000001">
    <property type="protein sequence ID" value="TGG39390.1"/>
    <property type="molecule type" value="Genomic_DNA"/>
</dbReference>
<feature type="coiled-coil region" evidence="1">
    <location>
        <begin position="32"/>
        <end position="95"/>
    </location>
</feature>
<name>A0A4Z0V7U6_9BACT</name>
<accession>A0A4Z0V7U6</accession>
<dbReference type="Proteomes" id="UP000297635">
    <property type="component" value="Unassembled WGS sequence"/>
</dbReference>
<evidence type="ECO:0000313" key="3">
    <source>
        <dbReference type="Proteomes" id="UP000297635"/>
    </source>
</evidence>
<comment type="caution">
    <text evidence="2">The sequence shown here is derived from an EMBL/GenBank/DDBJ whole genome shotgun (WGS) entry which is preliminary data.</text>
</comment>
<reference evidence="2 3" key="1">
    <citation type="submission" date="2019-02" db="EMBL/GenBank/DDBJ databases">
        <title>Isolation and identification of novel species under the genus Muribaculum.</title>
        <authorList>
            <person name="Miyake S."/>
            <person name="Ding Y."/>
            <person name="Low A."/>
            <person name="Soh M."/>
            <person name="Seedorf H."/>
        </authorList>
    </citation>
    <scope>NUCLEOTIDE SEQUENCE [LARGE SCALE GENOMIC DNA]</scope>
    <source>
        <strain evidence="2 3">TLL-A3</strain>
    </source>
</reference>
<keyword evidence="3" id="KW-1185">Reference proteome</keyword>
<dbReference type="AlphaFoldDB" id="A0A4Z0V7U6"/>
<evidence type="ECO:0000313" key="2">
    <source>
        <dbReference type="EMBL" id="TGG39390.1"/>
    </source>
</evidence>
<organism evidence="2 3">
    <name type="scientific">Duncaniella freteri</name>
    <dbReference type="NCBI Taxonomy" id="2530391"/>
    <lineage>
        <taxon>Bacteria</taxon>
        <taxon>Pseudomonadati</taxon>
        <taxon>Bacteroidota</taxon>
        <taxon>Bacteroidia</taxon>
        <taxon>Bacteroidales</taxon>
        <taxon>Muribaculaceae</taxon>
        <taxon>Duncaniella</taxon>
    </lineage>
</organism>
<evidence type="ECO:0000256" key="1">
    <source>
        <dbReference type="SAM" id="Coils"/>
    </source>
</evidence>
<dbReference type="RefSeq" id="WP_135469912.1">
    <property type="nucleotide sequence ID" value="NZ_CASCVZ010000055.1"/>
</dbReference>
<sequence length="157" mass="18761">MKKYILIIIAFLLLPIALLAQKPTQRERDSWMKEMQQVKNEYIARKLQLTDEQKAKFLPVYNRMEAEVRVAAEQAMQLERQVRRKGEKASDLEREKAAEAQFELKGKEGAIEMKYFKDFKSILTSKQLIKLKKAERDFSKELMKKHQERQKNRKCRK</sequence>
<evidence type="ECO:0008006" key="4">
    <source>
        <dbReference type="Google" id="ProtNLM"/>
    </source>
</evidence>
<protein>
    <recommendedName>
        <fullName evidence="4">Periplasmic heavy metal sensor</fullName>
    </recommendedName>
</protein>
<gene>
    <name evidence="2" type="ORF">EZ315_01180</name>
</gene>
<keyword evidence="1" id="KW-0175">Coiled coil</keyword>
<dbReference type="GeneID" id="82148383"/>
<proteinExistence type="predicted"/>